<evidence type="ECO:0000256" key="10">
    <source>
        <dbReference type="ARBA" id="ARBA00022723"/>
    </source>
</evidence>
<evidence type="ECO:0000256" key="11">
    <source>
        <dbReference type="ARBA" id="ARBA00022833"/>
    </source>
</evidence>
<dbReference type="InterPro" id="IPR008983">
    <property type="entry name" value="Tumour_necrosis_fac-like_dom"/>
</dbReference>
<evidence type="ECO:0000256" key="17">
    <source>
        <dbReference type="PIRNR" id="PIRNR038013"/>
    </source>
</evidence>
<dbReference type="InterPro" id="IPR021184">
    <property type="entry name" value="TNF_CS"/>
</dbReference>
<dbReference type="Gene3D" id="2.60.120.40">
    <property type="match status" value="1"/>
</dbReference>
<evidence type="ECO:0000256" key="2">
    <source>
        <dbReference type="ARBA" id="ARBA00004613"/>
    </source>
</evidence>
<dbReference type="CTD" id="8743"/>
<feature type="domain" description="THD" evidence="20">
    <location>
        <begin position="122"/>
        <end position="288"/>
    </location>
</feature>
<dbReference type="PROSITE" id="PS50049">
    <property type="entry name" value="THD_2"/>
    <property type="match status" value="1"/>
</dbReference>
<dbReference type="Ensembl" id="ENSSSCT00070044535.1">
    <property type="protein sequence ID" value="ENSSSCP00070037525.1"/>
    <property type="gene ID" value="ENSSSCG00070022401.1"/>
</dbReference>
<dbReference type="Ensembl" id="ENSSSCT00015103261.1">
    <property type="protein sequence ID" value="ENSSSCP00015043003.1"/>
    <property type="gene ID" value="ENSSSCG00015076501.1"/>
</dbReference>
<dbReference type="Ensembl" id="ENSSSCT00065030574.1">
    <property type="protein sequence ID" value="ENSSSCP00065012495.1"/>
    <property type="gene ID" value="ENSSSCG00065022979.1"/>
</dbReference>
<evidence type="ECO:0000256" key="4">
    <source>
        <dbReference type="ARBA" id="ARBA00022475"/>
    </source>
</evidence>
<dbReference type="GO" id="GO:0006915">
    <property type="term" value="P:apoptotic process"/>
    <property type="evidence" value="ECO:0007669"/>
    <property type="project" value="UniProtKB-KW"/>
</dbReference>
<comment type="subunit">
    <text evidence="16">Homotrimer. One TNFSF10 homotrimer interacts with three TNFSF10A mononers. One TNFSF10 homotrimer interacts with three TNFSF10B mononers.</text>
</comment>
<evidence type="ECO:0000256" key="18">
    <source>
        <dbReference type="PIRSR" id="PIRSR038013-50"/>
    </source>
</evidence>
<dbReference type="GeneID" id="406191"/>
<dbReference type="Pfam" id="PF00229">
    <property type="entry name" value="TNF"/>
    <property type="match status" value="1"/>
</dbReference>
<evidence type="ECO:0000256" key="5">
    <source>
        <dbReference type="ARBA" id="ARBA00022514"/>
    </source>
</evidence>
<dbReference type="InterPro" id="IPR017355">
    <property type="entry name" value="TNF_ligand_10/11"/>
</dbReference>
<dbReference type="GO" id="GO:0005886">
    <property type="term" value="C:plasma membrane"/>
    <property type="evidence" value="ECO:0007669"/>
    <property type="project" value="UniProtKB-SubCell"/>
</dbReference>
<keyword evidence="10 18" id="KW-0479">Metal-binding</keyword>
<evidence type="ECO:0000256" key="3">
    <source>
        <dbReference type="ARBA" id="ARBA00008670"/>
    </source>
</evidence>
<keyword evidence="13 19" id="KW-1133">Transmembrane helix</keyword>
<dbReference type="GO" id="GO:0005164">
    <property type="term" value="F:tumor necrosis factor receptor binding"/>
    <property type="evidence" value="ECO:0007669"/>
    <property type="project" value="UniProtKB-UniRule"/>
</dbReference>
<evidence type="ECO:0000256" key="19">
    <source>
        <dbReference type="SAM" id="Phobius"/>
    </source>
</evidence>
<keyword evidence="8 19" id="KW-0812">Transmembrane</keyword>
<dbReference type="PROSITE" id="PS00251">
    <property type="entry name" value="THD_1"/>
    <property type="match status" value="1"/>
</dbReference>
<dbReference type="Proteomes" id="UP000694720">
    <property type="component" value="Unplaced"/>
</dbReference>
<dbReference type="InterPro" id="IPR006052">
    <property type="entry name" value="TNF_dom"/>
</dbReference>
<evidence type="ECO:0000313" key="22">
    <source>
        <dbReference type="Ensembl" id="ENSSSCP00070037525.1"/>
    </source>
</evidence>
<dbReference type="Proteomes" id="UP000694725">
    <property type="component" value="Unplaced"/>
</dbReference>
<dbReference type="GO" id="GO:0046872">
    <property type="term" value="F:metal ion binding"/>
    <property type="evidence" value="ECO:0007669"/>
    <property type="project" value="UniProtKB-KW"/>
</dbReference>
<evidence type="ECO:0000256" key="9">
    <source>
        <dbReference type="ARBA" id="ARBA00022703"/>
    </source>
</evidence>
<name>A0A8D0UKP2_PIG</name>
<dbReference type="CDD" id="cd00184">
    <property type="entry name" value="TNF"/>
    <property type="match status" value="1"/>
</dbReference>
<proteinExistence type="inferred from homology"/>
<evidence type="ECO:0000256" key="1">
    <source>
        <dbReference type="ARBA" id="ARBA00004401"/>
    </source>
</evidence>
<evidence type="ECO:0000256" key="7">
    <source>
        <dbReference type="ARBA" id="ARBA00022553"/>
    </source>
</evidence>
<keyword evidence="4" id="KW-1003">Cell membrane</keyword>
<feature type="transmembrane region" description="Helical" evidence="19">
    <location>
        <begin position="17"/>
        <end position="38"/>
    </location>
</feature>
<dbReference type="Ensembl" id="ENSSSCT00035102168.1">
    <property type="protein sequence ID" value="ENSSSCP00035043558.1"/>
    <property type="gene ID" value="ENSSSCG00035075180.1"/>
</dbReference>
<dbReference type="FunFam" id="2.60.120.40:FF:000014">
    <property type="entry name" value="Tumor necrosis factor ligand superfamily member"/>
    <property type="match status" value="1"/>
</dbReference>
<evidence type="ECO:0000256" key="16">
    <source>
        <dbReference type="ARBA" id="ARBA00063957"/>
    </source>
</evidence>
<dbReference type="Proteomes" id="UP000694722">
    <property type="component" value="Unplaced"/>
</dbReference>
<dbReference type="Ensembl" id="ENSSSCT00050044830.1">
    <property type="protein sequence ID" value="ENSSSCP00050018424.1"/>
    <property type="gene ID" value="ENSSSCG00050033428.1"/>
</dbReference>
<dbReference type="GO" id="GO:0005615">
    <property type="term" value="C:extracellular space"/>
    <property type="evidence" value="ECO:0007669"/>
    <property type="project" value="UniProtKB-KW"/>
</dbReference>
<dbReference type="OMA" id="NGDIVDM"/>
<dbReference type="Ensembl" id="ENSSSCT00025028286.1">
    <property type="protein sequence ID" value="ENSSSCP00025011970.1"/>
    <property type="gene ID" value="ENSSSCG00025020837.1"/>
</dbReference>
<dbReference type="Proteomes" id="UP000694571">
    <property type="component" value="Unplaced"/>
</dbReference>
<protein>
    <recommendedName>
        <fullName evidence="17">Tumor necrosis factor ligand superfamily member</fullName>
    </recommendedName>
</protein>
<comment type="subcellular location">
    <subcellularLocation>
        <location evidence="1">Cell membrane</location>
        <topology evidence="1">Single-pass type II membrane protein</topology>
    </subcellularLocation>
    <subcellularLocation>
        <location evidence="2">Secreted</location>
    </subcellularLocation>
</comment>
<dbReference type="KEGG" id="ssc:406191"/>
<dbReference type="RefSeq" id="XP_020924231.1">
    <property type="nucleotide sequence ID" value="XM_021068572.1"/>
</dbReference>
<comment type="similarity">
    <text evidence="3 17">Belongs to the tumor necrosis factor family.</text>
</comment>
<keyword evidence="5 17" id="KW-0202">Cytokine</keyword>
<dbReference type="GO" id="GO:0005125">
    <property type="term" value="F:cytokine activity"/>
    <property type="evidence" value="ECO:0007669"/>
    <property type="project" value="UniProtKB-UniRule"/>
</dbReference>
<keyword evidence="7" id="KW-0597">Phosphoprotein</keyword>
<evidence type="ECO:0000313" key="23">
    <source>
        <dbReference type="Proteomes" id="UP000314985"/>
    </source>
</evidence>
<dbReference type="GO" id="GO:0006955">
    <property type="term" value="P:immune response"/>
    <property type="evidence" value="ECO:0007669"/>
    <property type="project" value="UniProtKB-UniRule"/>
</dbReference>
<dbReference type="PANTHER" id="PTHR11471:SF27">
    <property type="entry name" value="TUMOR NECROSIS FACTOR LIGAND SUPERFAMILY MEMBER 10"/>
    <property type="match status" value="1"/>
</dbReference>
<keyword evidence="9" id="KW-0053">Apoptosis</keyword>
<evidence type="ECO:0000256" key="6">
    <source>
        <dbReference type="ARBA" id="ARBA00022525"/>
    </source>
</evidence>
<dbReference type="Ensembl" id="ENSSSCT00070044539.1">
    <property type="protein sequence ID" value="ENSSSCP00070037529.1"/>
    <property type="gene ID" value="ENSSSCG00070022401.1"/>
</dbReference>
<keyword evidence="14 17" id="KW-0472">Membrane</keyword>
<dbReference type="Ensembl" id="ENSSSCT00045061247.1">
    <property type="protein sequence ID" value="ENSSSCP00045043022.1"/>
    <property type="gene ID" value="ENSSSCG00045035672.1"/>
</dbReference>
<feature type="binding site" evidence="18">
    <location>
        <position position="238"/>
    </location>
    <ligand>
        <name>Zn(2+)</name>
        <dbReference type="ChEBI" id="CHEBI:29105"/>
        <note>ligand shared between all trimeric partners</note>
    </ligand>
</feature>
<dbReference type="Proteomes" id="UP000694724">
    <property type="component" value="Unplaced"/>
</dbReference>
<comment type="function">
    <text evidence="15">Cytokine that binds to TNFRSF10A/TRAILR1, TNFRSF10B/TRAILR2, TNFRSF10C/TRAILR3, TNFRSF10D/TRAILR4 and possibly also to TNFRSF11B/OPG. Induces apoptosis. Its activity may be modulated by binding to the decoy receptors TNFRSF10C/TRAILR3, TNFRSF10D/TRAILR4 and TNFRSF11B/OPG that cannot induce apoptosis.</text>
</comment>
<dbReference type="PANTHER" id="PTHR11471">
    <property type="entry name" value="TUMOR NECROSIS FACTOR FAMILY MEMBER"/>
    <property type="match status" value="1"/>
</dbReference>
<dbReference type="Proteomes" id="UP000694728">
    <property type="component" value="Unplaced"/>
</dbReference>
<dbReference type="Ensembl" id="ENSSSCT00060097530.1">
    <property type="protein sequence ID" value="ENSSSCP00060042279.1"/>
    <property type="gene ID" value="ENSSSCG00060071407.1"/>
</dbReference>
<evidence type="ECO:0000313" key="21">
    <source>
        <dbReference type="Ensembl" id="ENSSSCP00025011970.1"/>
    </source>
</evidence>
<dbReference type="Ensembl" id="ENSSSCT00040054252.1">
    <property type="protein sequence ID" value="ENSSSCP00040022573.1"/>
    <property type="gene ID" value="ENSSSCG00040040499.1"/>
</dbReference>
<dbReference type="SMART" id="SM00207">
    <property type="entry name" value="TNF"/>
    <property type="match status" value="1"/>
</dbReference>
<dbReference type="AlphaFoldDB" id="A0A8D0UKP2"/>
<keyword evidence="11 18" id="KW-0862">Zinc</keyword>
<dbReference type="Proteomes" id="UP000694723">
    <property type="component" value="Unplaced"/>
</dbReference>
<dbReference type="Proteomes" id="UP000694570">
    <property type="component" value="Unplaced"/>
</dbReference>
<dbReference type="OrthoDB" id="9446605at2759"/>
<evidence type="ECO:0000256" key="12">
    <source>
        <dbReference type="ARBA" id="ARBA00022968"/>
    </source>
</evidence>
<evidence type="ECO:0000313" key="24">
    <source>
        <dbReference type="Proteomes" id="UP000694727"/>
    </source>
</evidence>
<dbReference type="RefSeq" id="NP_001019867.1">
    <property type="nucleotide sequence ID" value="NM_001024696.1"/>
</dbReference>
<keyword evidence="6" id="KW-0964">Secreted</keyword>
<evidence type="ECO:0000256" key="8">
    <source>
        <dbReference type="ARBA" id="ARBA00022692"/>
    </source>
</evidence>
<dbReference type="SUPFAM" id="SSF49842">
    <property type="entry name" value="TNF-like"/>
    <property type="match status" value="1"/>
</dbReference>
<dbReference type="Proteomes" id="UP000694726">
    <property type="component" value="Unplaced"/>
</dbReference>
<keyword evidence="12" id="KW-0735">Signal-anchor</keyword>
<dbReference type="Proteomes" id="UP000694727">
    <property type="component" value="Unplaced"/>
</dbReference>
<evidence type="ECO:0000259" key="20">
    <source>
        <dbReference type="PROSITE" id="PS50049"/>
    </source>
</evidence>
<organism evidence="21 24">
    <name type="scientific">Sus scrofa</name>
    <name type="common">Pig</name>
    <dbReference type="NCBI Taxonomy" id="9823"/>
    <lineage>
        <taxon>Eukaryota</taxon>
        <taxon>Metazoa</taxon>
        <taxon>Chordata</taxon>
        <taxon>Craniata</taxon>
        <taxon>Vertebrata</taxon>
        <taxon>Euteleostomi</taxon>
        <taxon>Mammalia</taxon>
        <taxon>Eutheria</taxon>
        <taxon>Laurasiatheria</taxon>
        <taxon>Artiodactyla</taxon>
        <taxon>Suina</taxon>
        <taxon>Suidae</taxon>
        <taxon>Sus</taxon>
    </lineage>
</organism>
<accession>A0A8D0UKP2</accession>
<dbReference type="Proteomes" id="UP000314985">
    <property type="component" value="Chromosome 13"/>
</dbReference>
<evidence type="ECO:0000256" key="14">
    <source>
        <dbReference type="ARBA" id="ARBA00023136"/>
    </source>
</evidence>
<dbReference type="GO" id="GO:2001238">
    <property type="term" value="P:positive regulation of extrinsic apoptotic signaling pathway"/>
    <property type="evidence" value="ECO:0007669"/>
    <property type="project" value="UniProtKB-ARBA"/>
</dbReference>
<reference evidence="22 23" key="1">
    <citation type="submission" date="2017-08" db="EMBL/GenBank/DDBJ databases">
        <title>USMARCv1.0.</title>
        <authorList>
            <person name="Hannum G.I."/>
            <person name="Koren S."/>
            <person name="Schroeder S.G."/>
            <person name="Chin S.C."/>
            <person name="Nonneman D.J."/>
            <person name="Becker S.A."/>
            <person name="Rosen B.D."/>
            <person name="Bickhart D.M."/>
            <person name="Putnam N.H."/>
            <person name="Green R.E."/>
            <person name="Tuggle C.K."/>
            <person name="Liu H."/>
            <person name="Rohrer G.A."/>
            <person name="Warr A."/>
            <person name="Hall R."/>
            <person name="Kim K."/>
            <person name="Hume D.A."/>
            <person name="Talbot R."/>
            <person name="Chow W."/>
            <person name="Howe K."/>
            <person name="Schwartz A.S."/>
            <person name="Watson M."/>
            <person name="Archibald A.L."/>
            <person name="Phillippy A.M."/>
            <person name="Smith T.P.L."/>
        </authorList>
    </citation>
    <scope>NUCLEOTIDE SEQUENCE [LARGE SCALE GENOMIC DNA]</scope>
</reference>
<sequence>MAVMQTPGGPSPGQTCVLILIFTVLLQALCVALTYVYFTNELKQMQDKYSKSGIACFLKEDDSFWDPTDDERMLSPCWQVKWQLRQFVRKMILRTYEETISTVSEKQQGIPHLEREKGPQRVAAHITGTSRKRSTFPSLSSKYEKALGQKINSWESSRKGHSFLNNFHLRNGELVIHQTGFYYIYSQTYFRFQEPEEILGTVSTEGNRKKNRQMIQYIYKWTSYPDPILLMKSARNSCWSKDSEYGLYSIYQGGIFELKEDDRIFVSVTNEQLIDMDQEASFFGAFLIG</sequence>
<dbReference type="Ensembl" id="ENSSSCT00055009772.1">
    <property type="protein sequence ID" value="ENSSSCP00055007756.1"/>
    <property type="gene ID" value="ENSSSCG00055004966.1"/>
</dbReference>
<dbReference type="Ensembl" id="ENSSSCT00030015920.1">
    <property type="protein sequence ID" value="ENSSSCP00030007131.1"/>
    <property type="gene ID" value="ENSSSCG00030011593.1"/>
</dbReference>
<evidence type="ECO:0000256" key="13">
    <source>
        <dbReference type="ARBA" id="ARBA00022989"/>
    </source>
</evidence>
<evidence type="ECO:0000256" key="15">
    <source>
        <dbReference type="ARBA" id="ARBA00055277"/>
    </source>
</evidence>
<reference evidence="21" key="2">
    <citation type="submission" date="2025-05" db="UniProtKB">
        <authorList>
            <consortium name="Ensembl"/>
        </authorList>
    </citation>
    <scope>IDENTIFICATION</scope>
</reference>
<dbReference type="PIRSF" id="PIRSF038013">
    <property type="entry name" value="TNF10_TNF11"/>
    <property type="match status" value="1"/>
</dbReference>
<gene>
    <name evidence="21" type="primary">TNFSF10</name>
</gene>